<dbReference type="AlphaFoldDB" id="A0AAV7R2L9"/>
<protein>
    <submittedName>
        <fullName evidence="1">Uncharacterized protein</fullName>
    </submittedName>
</protein>
<proteinExistence type="predicted"/>
<evidence type="ECO:0000313" key="2">
    <source>
        <dbReference type="Proteomes" id="UP001066276"/>
    </source>
</evidence>
<sequence>MIPARGRVVAPCKSVLLRCSLWRSLKPWPPVSPEPGATHEWDWDGAGPPAAPLLISTARVRPAAEPEAAASRVSFFPQSGAAFGGIGTELTLGNSTTDERCTGSLEES</sequence>
<dbReference type="Proteomes" id="UP001066276">
    <property type="component" value="Chromosome 6"/>
</dbReference>
<keyword evidence="2" id="KW-1185">Reference proteome</keyword>
<gene>
    <name evidence="1" type="ORF">NDU88_011760</name>
</gene>
<dbReference type="EMBL" id="JANPWB010000010">
    <property type="protein sequence ID" value="KAJ1145474.1"/>
    <property type="molecule type" value="Genomic_DNA"/>
</dbReference>
<name>A0AAV7R2L9_PLEWA</name>
<organism evidence="1 2">
    <name type="scientific">Pleurodeles waltl</name>
    <name type="common">Iberian ribbed newt</name>
    <dbReference type="NCBI Taxonomy" id="8319"/>
    <lineage>
        <taxon>Eukaryota</taxon>
        <taxon>Metazoa</taxon>
        <taxon>Chordata</taxon>
        <taxon>Craniata</taxon>
        <taxon>Vertebrata</taxon>
        <taxon>Euteleostomi</taxon>
        <taxon>Amphibia</taxon>
        <taxon>Batrachia</taxon>
        <taxon>Caudata</taxon>
        <taxon>Salamandroidea</taxon>
        <taxon>Salamandridae</taxon>
        <taxon>Pleurodelinae</taxon>
        <taxon>Pleurodeles</taxon>
    </lineage>
</organism>
<accession>A0AAV7R2L9</accession>
<reference evidence="1" key="1">
    <citation type="journal article" date="2022" name="bioRxiv">
        <title>Sequencing and chromosome-scale assembly of the giantPleurodeles waltlgenome.</title>
        <authorList>
            <person name="Brown T."/>
            <person name="Elewa A."/>
            <person name="Iarovenko S."/>
            <person name="Subramanian E."/>
            <person name="Araus A.J."/>
            <person name="Petzold A."/>
            <person name="Susuki M."/>
            <person name="Suzuki K.-i.T."/>
            <person name="Hayashi T."/>
            <person name="Toyoda A."/>
            <person name="Oliveira C."/>
            <person name="Osipova E."/>
            <person name="Leigh N.D."/>
            <person name="Simon A."/>
            <person name="Yun M.H."/>
        </authorList>
    </citation>
    <scope>NUCLEOTIDE SEQUENCE</scope>
    <source>
        <strain evidence="1">20211129_DDA</strain>
        <tissue evidence="1">Liver</tissue>
    </source>
</reference>
<evidence type="ECO:0000313" key="1">
    <source>
        <dbReference type="EMBL" id="KAJ1145474.1"/>
    </source>
</evidence>
<comment type="caution">
    <text evidence="1">The sequence shown here is derived from an EMBL/GenBank/DDBJ whole genome shotgun (WGS) entry which is preliminary data.</text>
</comment>